<keyword evidence="4" id="KW-0808">Transferase</keyword>
<keyword evidence="3" id="KW-0507">mRNA processing</keyword>
<evidence type="ECO:0000313" key="13">
    <source>
        <dbReference type="EMBL" id="KCZ82197.1"/>
    </source>
</evidence>
<keyword evidence="6" id="KW-0547">Nucleotide-binding</keyword>
<dbReference type="GO" id="GO:0004484">
    <property type="term" value="F:mRNA guanylyltransferase activity"/>
    <property type="evidence" value="ECO:0007669"/>
    <property type="project" value="UniProtKB-EC"/>
</dbReference>
<dbReference type="Proteomes" id="UP000030655">
    <property type="component" value="Unassembled WGS sequence"/>
</dbReference>
<accession>A0A059F516</accession>
<dbReference type="EMBL" id="KK365131">
    <property type="protein sequence ID" value="KCZ82197.1"/>
    <property type="molecule type" value="Genomic_DNA"/>
</dbReference>
<organism evidence="13 14">
    <name type="scientific">Anncaliia algerae PRA339</name>
    <dbReference type="NCBI Taxonomy" id="1288291"/>
    <lineage>
        <taxon>Eukaryota</taxon>
        <taxon>Fungi</taxon>
        <taxon>Fungi incertae sedis</taxon>
        <taxon>Microsporidia</taxon>
        <taxon>Tubulinosematoidea</taxon>
        <taxon>Tubulinosematidae</taxon>
        <taxon>Anncaliia</taxon>
    </lineage>
</organism>
<evidence type="ECO:0000256" key="8">
    <source>
        <dbReference type="ARBA" id="ARBA00023134"/>
    </source>
</evidence>
<keyword evidence="14" id="KW-1185">Reference proteome</keyword>
<feature type="domain" description="mRNA capping enzyme C-terminal" evidence="12">
    <location>
        <begin position="217"/>
        <end position="322"/>
    </location>
</feature>
<keyword evidence="7" id="KW-0506">mRNA capping</keyword>
<dbReference type="PANTHER" id="PTHR10367:SF17">
    <property type="entry name" value="MRNA-CAPPING ENZYME"/>
    <property type="match status" value="1"/>
</dbReference>
<dbReference type="GO" id="GO:0005525">
    <property type="term" value="F:GTP binding"/>
    <property type="evidence" value="ECO:0007669"/>
    <property type="project" value="UniProtKB-KW"/>
</dbReference>
<evidence type="ECO:0000256" key="5">
    <source>
        <dbReference type="ARBA" id="ARBA00022695"/>
    </source>
</evidence>
<proteinExistence type="predicted"/>
<reference evidence="14" key="1">
    <citation type="submission" date="2013-02" db="EMBL/GenBank/DDBJ databases">
        <authorList>
            <consortium name="The Broad Institute Genome Sequencing Platform"/>
            <person name="Cuomo C."/>
            <person name="Becnel J."/>
            <person name="Sanscrainte N."/>
            <person name="Walker B."/>
            <person name="Young S.K."/>
            <person name="Zeng Q."/>
            <person name="Gargeya S."/>
            <person name="Fitzgerald M."/>
            <person name="Haas B."/>
            <person name="Abouelleil A."/>
            <person name="Alvarado L."/>
            <person name="Arachchi H.M."/>
            <person name="Berlin A.M."/>
            <person name="Chapman S.B."/>
            <person name="Dewar J."/>
            <person name="Goldberg J."/>
            <person name="Griggs A."/>
            <person name="Gujja S."/>
            <person name="Hansen M."/>
            <person name="Howarth C."/>
            <person name="Imamovic A."/>
            <person name="Larimer J."/>
            <person name="McCowan C."/>
            <person name="Murphy C."/>
            <person name="Neiman D."/>
            <person name="Pearson M."/>
            <person name="Priest M."/>
            <person name="Roberts A."/>
            <person name="Saif S."/>
            <person name="Shea T."/>
            <person name="Sisk P."/>
            <person name="Sykes S."/>
            <person name="Wortman J."/>
            <person name="Nusbaum C."/>
            <person name="Birren B."/>
        </authorList>
    </citation>
    <scope>NUCLEOTIDE SEQUENCE [LARGE SCALE GENOMIC DNA]</scope>
    <source>
        <strain evidence="14">PRA339</strain>
    </source>
</reference>
<dbReference type="VEuPathDB" id="MicrosporidiaDB:H312_00220"/>
<dbReference type="Pfam" id="PF01331">
    <property type="entry name" value="mRNA_cap_enzyme"/>
    <property type="match status" value="1"/>
</dbReference>
<dbReference type="GO" id="GO:0005634">
    <property type="term" value="C:nucleus"/>
    <property type="evidence" value="ECO:0007669"/>
    <property type="project" value="UniProtKB-SubCell"/>
</dbReference>
<dbReference type="PANTHER" id="PTHR10367">
    <property type="entry name" value="MRNA-CAPPING ENZYME"/>
    <property type="match status" value="1"/>
</dbReference>
<gene>
    <name evidence="13" type="ORF">H312_00220</name>
</gene>
<keyword evidence="9" id="KW-0539">Nucleus</keyword>
<reference evidence="13 14" key="2">
    <citation type="submission" date="2014-03" db="EMBL/GenBank/DDBJ databases">
        <title>The Genome Sequence of Anncaliia algerae insect isolate PRA339.</title>
        <authorList>
            <consortium name="The Broad Institute Genome Sequencing Platform"/>
            <consortium name="The Broad Institute Genome Sequencing Center for Infectious Disease"/>
            <person name="Cuomo C."/>
            <person name="Becnel J."/>
            <person name="Sanscrainte N."/>
            <person name="Walker B."/>
            <person name="Young S.K."/>
            <person name="Zeng Q."/>
            <person name="Gargeya S."/>
            <person name="Fitzgerald M."/>
            <person name="Haas B."/>
            <person name="Abouelleil A."/>
            <person name="Alvarado L."/>
            <person name="Arachchi H.M."/>
            <person name="Berlin A.M."/>
            <person name="Chapman S.B."/>
            <person name="Dewar J."/>
            <person name="Goldberg J."/>
            <person name="Griggs A."/>
            <person name="Gujja S."/>
            <person name="Hansen M."/>
            <person name="Howarth C."/>
            <person name="Imamovic A."/>
            <person name="Larimer J."/>
            <person name="McCowan C."/>
            <person name="Murphy C."/>
            <person name="Neiman D."/>
            <person name="Pearson M."/>
            <person name="Priest M."/>
            <person name="Roberts A."/>
            <person name="Saif S."/>
            <person name="Shea T."/>
            <person name="Sisk P."/>
            <person name="Sykes S."/>
            <person name="Wortman J."/>
            <person name="Nusbaum C."/>
            <person name="Birren B."/>
        </authorList>
    </citation>
    <scope>NUCLEOTIDE SEQUENCE [LARGE SCALE GENOMIC DNA]</scope>
    <source>
        <strain evidence="13 14">PRA339</strain>
    </source>
</reference>
<evidence type="ECO:0000259" key="11">
    <source>
        <dbReference type="Pfam" id="PF01331"/>
    </source>
</evidence>
<protein>
    <recommendedName>
        <fullName evidence="2">mRNA guanylyltransferase</fullName>
        <ecNumber evidence="2">2.7.7.50</ecNumber>
    </recommendedName>
</protein>
<feature type="domain" description="mRNA capping enzyme adenylation" evidence="11">
    <location>
        <begin position="40"/>
        <end position="212"/>
    </location>
</feature>
<dbReference type="CDD" id="cd07895">
    <property type="entry name" value="Adenylation_mRNA_capping"/>
    <property type="match status" value="1"/>
</dbReference>
<dbReference type="InterPro" id="IPR012340">
    <property type="entry name" value="NA-bd_OB-fold"/>
</dbReference>
<keyword evidence="5" id="KW-0548">Nucleotidyltransferase</keyword>
<dbReference type="SUPFAM" id="SSF50249">
    <property type="entry name" value="Nucleic acid-binding proteins"/>
    <property type="match status" value="1"/>
</dbReference>
<evidence type="ECO:0000256" key="1">
    <source>
        <dbReference type="ARBA" id="ARBA00004123"/>
    </source>
</evidence>
<comment type="catalytic activity">
    <reaction evidence="10">
        <text>a 5'-end diphospho-ribonucleoside in mRNA + GTP + H(+) = a 5'-end (5'-triphosphoguanosine)-ribonucleoside in mRNA + diphosphate</text>
        <dbReference type="Rhea" id="RHEA:67012"/>
        <dbReference type="Rhea" id="RHEA-COMP:17165"/>
        <dbReference type="Rhea" id="RHEA-COMP:17166"/>
        <dbReference type="ChEBI" id="CHEBI:15378"/>
        <dbReference type="ChEBI" id="CHEBI:33019"/>
        <dbReference type="ChEBI" id="CHEBI:37565"/>
        <dbReference type="ChEBI" id="CHEBI:167616"/>
        <dbReference type="ChEBI" id="CHEBI:167617"/>
        <dbReference type="EC" id="2.7.7.50"/>
    </reaction>
    <physiologicalReaction direction="left-to-right" evidence="10">
        <dbReference type="Rhea" id="RHEA:67013"/>
    </physiologicalReaction>
</comment>
<evidence type="ECO:0000256" key="10">
    <source>
        <dbReference type="ARBA" id="ARBA00044624"/>
    </source>
</evidence>
<dbReference type="Pfam" id="PF03919">
    <property type="entry name" value="mRNA_cap_C"/>
    <property type="match status" value="1"/>
</dbReference>
<keyword evidence="8" id="KW-0342">GTP-binding</keyword>
<comment type="subcellular location">
    <subcellularLocation>
        <location evidence="1">Nucleus</location>
    </subcellularLocation>
</comment>
<dbReference type="OrthoDB" id="200924at2759"/>
<evidence type="ECO:0000256" key="3">
    <source>
        <dbReference type="ARBA" id="ARBA00022664"/>
    </source>
</evidence>
<name>A0A059F516_9MICR</name>
<dbReference type="SUPFAM" id="SSF56091">
    <property type="entry name" value="DNA ligase/mRNA capping enzyme, catalytic domain"/>
    <property type="match status" value="1"/>
</dbReference>
<dbReference type="InterPro" id="IPR001339">
    <property type="entry name" value="mRNA_cap_enzyme_adenylation"/>
</dbReference>
<sequence>MSLELEKLGTKLTKEESTPILKTINEFLKNKDKTIFPGYQPVTLMRAHLNEILNQDYLVCEKSDGIRVLFIQFKDPYNNYLGFFLDRKLDFYKLNLRLPKNDFIVLDGELVCDIIKDKSVYHYMICDCLISNRENVTNLHLNERLTKALSFVVKYEVLNNSFKISVKKMFKPYGILEILNNRDKLHETDGLIFTPLKHPYKSGTEPLLLKWKPPYLNSVDFILKKTLDNWVYEMHCFGNKNQLVLFDYYYDLNDDLEPLENSYDGLLAELSYNFNKWVVDPSDLSKYQGGWEIIKFRTDKTTPNSYSVILNIVKSINENINHDFFEENLKSIYEKWQERNNVKRFKE</sequence>
<dbReference type="GO" id="GO:0005524">
    <property type="term" value="F:ATP binding"/>
    <property type="evidence" value="ECO:0007669"/>
    <property type="project" value="InterPro"/>
</dbReference>
<evidence type="ECO:0000256" key="6">
    <source>
        <dbReference type="ARBA" id="ARBA00022741"/>
    </source>
</evidence>
<evidence type="ECO:0000256" key="2">
    <source>
        <dbReference type="ARBA" id="ARBA00012475"/>
    </source>
</evidence>
<dbReference type="InterPro" id="IPR051029">
    <property type="entry name" value="mRNA_Capping_Enz/RNA_Phosphat"/>
</dbReference>
<dbReference type="InterPro" id="IPR013846">
    <property type="entry name" value="mRNA_cap_enzyme_C"/>
</dbReference>
<dbReference type="HOGENOM" id="CLU_021710_0_2_1"/>
<dbReference type="Gene3D" id="3.30.470.30">
    <property type="entry name" value="DNA ligase/mRNA capping enzyme"/>
    <property type="match status" value="1"/>
</dbReference>
<dbReference type="STRING" id="1288291.A0A059F516"/>
<evidence type="ECO:0000259" key="12">
    <source>
        <dbReference type="Pfam" id="PF03919"/>
    </source>
</evidence>
<evidence type="ECO:0000256" key="4">
    <source>
        <dbReference type="ARBA" id="ARBA00022679"/>
    </source>
</evidence>
<dbReference type="Gene3D" id="2.40.50.140">
    <property type="entry name" value="Nucleic acid-binding proteins"/>
    <property type="match status" value="1"/>
</dbReference>
<dbReference type="EC" id="2.7.7.50" evidence="2"/>
<dbReference type="GO" id="GO:0006370">
    <property type="term" value="P:7-methylguanosine mRNA capping"/>
    <property type="evidence" value="ECO:0007669"/>
    <property type="project" value="UniProtKB-KW"/>
</dbReference>
<dbReference type="AlphaFoldDB" id="A0A059F516"/>
<evidence type="ECO:0000256" key="7">
    <source>
        <dbReference type="ARBA" id="ARBA00023042"/>
    </source>
</evidence>
<evidence type="ECO:0000256" key="9">
    <source>
        <dbReference type="ARBA" id="ARBA00023242"/>
    </source>
</evidence>
<evidence type="ECO:0000313" key="14">
    <source>
        <dbReference type="Proteomes" id="UP000030655"/>
    </source>
</evidence>